<keyword evidence="6" id="KW-0813">Transport</keyword>
<reference evidence="21" key="1">
    <citation type="journal article" name="Insects">
        <title>Tracking the Distribution and Burst of Nuclear Mitochondrial DNA Sequences (NUMTs) in Fig Wasp Genomes.</title>
        <authorList>
            <person name="Wang J.X."/>
            <person name="Liu J."/>
            <person name="Miao Y.H."/>
            <person name="Huang D.W."/>
            <person name="Xiao J.H."/>
        </authorList>
    </citation>
    <scope>NUCLEOTIDE SEQUENCE</scope>
</reference>
<evidence type="ECO:0000256" key="7">
    <source>
        <dbReference type="ARBA" id="ARBA00022660"/>
    </source>
</evidence>
<dbReference type="PANTHER" id="PTHR46552:SF1">
    <property type="entry name" value="NADH-UBIQUINONE OXIDOREDUCTASE CHAIN 2"/>
    <property type="match status" value="1"/>
</dbReference>
<keyword evidence="9" id="KW-0999">Mitochondrion inner membrane</keyword>
<comment type="function">
    <text evidence="1">Core subunit of the mitochondrial membrane respiratory chain NADH dehydrogenase (Complex I) that is believed to belong to the minimal assembly required for catalysis. Complex I functions in the transfer of electrons from NADH to the respiratory chain. The immediate electron acceptor for the enzyme is believed to be ubiquinone.</text>
</comment>
<feature type="transmembrane region" description="Helical" evidence="19">
    <location>
        <begin position="236"/>
        <end position="259"/>
    </location>
</feature>
<feature type="transmembrane region" description="Helical" evidence="19">
    <location>
        <begin position="5"/>
        <end position="23"/>
    </location>
</feature>
<feature type="transmembrane region" description="Helical" evidence="19">
    <location>
        <begin position="29"/>
        <end position="48"/>
    </location>
</feature>
<evidence type="ECO:0000256" key="9">
    <source>
        <dbReference type="ARBA" id="ARBA00022792"/>
    </source>
</evidence>
<comment type="subcellular location">
    <subcellularLocation>
        <location evidence="2">Mitochondrion inner membrane</location>
        <topology evidence="2">Multi-pass membrane protein</topology>
    </subcellularLocation>
</comment>
<evidence type="ECO:0000256" key="2">
    <source>
        <dbReference type="ARBA" id="ARBA00004448"/>
    </source>
</evidence>
<dbReference type="AlphaFoldDB" id="A0A8A2F6A8"/>
<evidence type="ECO:0000256" key="8">
    <source>
        <dbReference type="ARBA" id="ARBA00022692"/>
    </source>
</evidence>
<feature type="transmembrane region" description="Helical" evidence="19">
    <location>
        <begin position="86"/>
        <end position="105"/>
    </location>
</feature>
<sequence length="335" mass="40432">MYLNYYIYTLFMPVMIISNLLALSTSNWFSLWLLMELNLISFIFMMMIDEHMKLNYLMIYFLLQSFCSMLYLFSSLNLFYFSDFSLLMMVLSILVKMGMPPFFVWMYNLMMNLSWMFIYILSSLQKIIPIIILNSIINMNNVFINNLLIMILVFTMIWASMYALNFNSLKILMMMSSILNMSWLILLMFVNEILVINYKIIYFIIMMNLMIMFNMFNMKIISDTYMLKMLDNKMYFMMMLSVLSMAGIPPFFGFILKWMSLKHMIMLPFNLMLVFIICSIISVIFYMRIIYSSMLMYYNTKKMHYKFINMKFNISYSMIYSNWIALTMLLLYLII</sequence>
<keyword evidence="16 19" id="KW-0472">Membrane</keyword>
<feature type="transmembrane region" description="Helical" evidence="19">
    <location>
        <begin position="60"/>
        <end position="80"/>
    </location>
</feature>
<feature type="transmembrane region" description="Helical" evidence="19">
    <location>
        <begin position="117"/>
        <end position="137"/>
    </location>
</feature>
<accession>A0A8A2F6A8</accession>
<feature type="transmembrane region" description="Helical" evidence="19">
    <location>
        <begin position="312"/>
        <end position="334"/>
    </location>
</feature>
<dbReference type="InterPro" id="IPR001750">
    <property type="entry name" value="ND/Mrp_TM"/>
</dbReference>
<comment type="catalytic activity">
    <reaction evidence="18">
        <text>a ubiquinone + NADH + 5 H(+)(in) = a ubiquinol + NAD(+) + 4 H(+)(out)</text>
        <dbReference type="Rhea" id="RHEA:29091"/>
        <dbReference type="Rhea" id="RHEA-COMP:9565"/>
        <dbReference type="Rhea" id="RHEA-COMP:9566"/>
        <dbReference type="ChEBI" id="CHEBI:15378"/>
        <dbReference type="ChEBI" id="CHEBI:16389"/>
        <dbReference type="ChEBI" id="CHEBI:17976"/>
        <dbReference type="ChEBI" id="CHEBI:57540"/>
        <dbReference type="ChEBI" id="CHEBI:57945"/>
        <dbReference type="EC" id="7.1.1.2"/>
    </reaction>
</comment>
<keyword evidence="14" id="KW-0830">Ubiquinone</keyword>
<evidence type="ECO:0000256" key="16">
    <source>
        <dbReference type="ARBA" id="ARBA00023136"/>
    </source>
</evidence>
<evidence type="ECO:0000313" key="21">
    <source>
        <dbReference type="EMBL" id="QSV12568.1"/>
    </source>
</evidence>
<evidence type="ECO:0000256" key="15">
    <source>
        <dbReference type="ARBA" id="ARBA00023128"/>
    </source>
</evidence>
<dbReference type="GO" id="GO:0006120">
    <property type="term" value="P:mitochondrial electron transport, NADH to ubiquinone"/>
    <property type="evidence" value="ECO:0007669"/>
    <property type="project" value="TreeGrafter"/>
</dbReference>
<keyword evidence="8 19" id="KW-0812">Transmembrane</keyword>
<evidence type="ECO:0000256" key="4">
    <source>
        <dbReference type="ARBA" id="ARBA00012944"/>
    </source>
</evidence>
<evidence type="ECO:0000256" key="10">
    <source>
        <dbReference type="ARBA" id="ARBA00022967"/>
    </source>
</evidence>
<keyword evidence="12 19" id="KW-1133">Transmembrane helix</keyword>
<comment type="similarity">
    <text evidence="3">Belongs to the complex I subunit 2 family.</text>
</comment>
<evidence type="ECO:0000256" key="3">
    <source>
        <dbReference type="ARBA" id="ARBA00007012"/>
    </source>
</evidence>
<protein>
    <recommendedName>
        <fullName evidence="5">NADH-ubiquinone oxidoreductase chain 2</fullName>
        <ecNumber evidence="4">7.1.1.2</ecNumber>
    </recommendedName>
    <alternativeName>
        <fullName evidence="17">NADH dehydrogenase subunit 2</fullName>
    </alternativeName>
</protein>
<evidence type="ECO:0000259" key="20">
    <source>
        <dbReference type="Pfam" id="PF00361"/>
    </source>
</evidence>
<feature type="domain" description="NADH:quinone oxidoreductase/Mrp antiporter transmembrane" evidence="20">
    <location>
        <begin position="26"/>
        <end position="281"/>
    </location>
</feature>
<feature type="transmembrane region" description="Helical" evidence="19">
    <location>
        <begin position="271"/>
        <end position="291"/>
    </location>
</feature>
<keyword evidence="15 21" id="KW-0496">Mitochondrion</keyword>
<dbReference type="InterPro" id="IPR050175">
    <property type="entry name" value="Complex_I_Subunit_2"/>
</dbReference>
<name>A0A8A2F6A8_9HYME</name>
<keyword evidence="7" id="KW-0679">Respiratory chain</keyword>
<evidence type="ECO:0000256" key="17">
    <source>
        <dbReference type="ARBA" id="ARBA00031028"/>
    </source>
</evidence>
<feature type="transmembrane region" description="Helical" evidence="19">
    <location>
        <begin position="143"/>
        <end position="164"/>
    </location>
</feature>
<gene>
    <name evidence="21" type="primary">ND2</name>
</gene>
<keyword evidence="10" id="KW-1278">Translocase</keyword>
<evidence type="ECO:0000256" key="5">
    <source>
        <dbReference type="ARBA" id="ARBA00021008"/>
    </source>
</evidence>
<organism evidence="21">
    <name type="scientific">Dolichoris vasculosae</name>
    <dbReference type="NCBI Taxonomy" id="130022"/>
    <lineage>
        <taxon>Eukaryota</taxon>
        <taxon>Metazoa</taxon>
        <taxon>Ecdysozoa</taxon>
        <taxon>Arthropoda</taxon>
        <taxon>Hexapoda</taxon>
        <taxon>Insecta</taxon>
        <taxon>Pterygota</taxon>
        <taxon>Neoptera</taxon>
        <taxon>Endopterygota</taxon>
        <taxon>Hymenoptera</taxon>
        <taxon>Apocrita</taxon>
        <taxon>Proctotrupomorpha</taxon>
        <taxon>Chalcidoidea</taxon>
        <taxon>Agaonidae</taxon>
        <taxon>Agaoninae</taxon>
        <taxon>Dolichoris</taxon>
    </lineage>
</organism>
<evidence type="ECO:0000256" key="18">
    <source>
        <dbReference type="ARBA" id="ARBA00049551"/>
    </source>
</evidence>
<dbReference type="Pfam" id="PF00361">
    <property type="entry name" value="Proton_antipo_M"/>
    <property type="match status" value="1"/>
</dbReference>
<evidence type="ECO:0000256" key="12">
    <source>
        <dbReference type="ARBA" id="ARBA00022989"/>
    </source>
</evidence>
<dbReference type="EC" id="7.1.1.2" evidence="4"/>
<evidence type="ECO:0000256" key="6">
    <source>
        <dbReference type="ARBA" id="ARBA00022448"/>
    </source>
</evidence>
<keyword evidence="11" id="KW-0249">Electron transport</keyword>
<dbReference type="PANTHER" id="PTHR46552">
    <property type="entry name" value="NADH-UBIQUINONE OXIDOREDUCTASE CHAIN 2"/>
    <property type="match status" value="1"/>
</dbReference>
<dbReference type="EMBL" id="MT947596">
    <property type="protein sequence ID" value="QSV12568.1"/>
    <property type="molecule type" value="Genomic_DNA"/>
</dbReference>
<proteinExistence type="inferred from homology"/>
<evidence type="ECO:0000256" key="19">
    <source>
        <dbReference type="SAM" id="Phobius"/>
    </source>
</evidence>
<geneLocation type="mitochondrion" evidence="21"/>
<keyword evidence="13" id="KW-0520">NAD</keyword>
<evidence type="ECO:0000256" key="14">
    <source>
        <dbReference type="ARBA" id="ARBA00023075"/>
    </source>
</evidence>
<dbReference type="GO" id="GO:0005743">
    <property type="term" value="C:mitochondrial inner membrane"/>
    <property type="evidence" value="ECO:0007669"/>
    <property type="project" value="UniProtKB-SubCell"/>
</dbReference>
<evidence type="ECO:0000256" key="1">
    <source>
        <dbReference type="ARBA" id="ARBA00003257"/>
    </source>
</evidence>
<dbReference type="GO" id="GO:0008137">
    <property type="term" value="F:NADH dehydrogenase (ubiquinone) activity"/>
    <property type="evidence" value="ECO:0007669"/>
    <property type="project" value="UniProtKB-EC"/>
</dbReference>
<evidence type="ECO:0000256" key="13">
    <source>
        <dbReference type="ARBA" id="ARBA00023027"/>
    </source>
</evidence>
<evidence type="ECO:0000256" key="11">
    <source>
        <dbReference type="ARBA" id="ARBA00022982"/>
    </source>
</evidence>